<dbReference type="AlphaFoldDB" id="A0A9J6CH78"/>
<evidence type="ECO:0000313" key="2">
    <source>
        <dbReference type="EMBL" id="KAG5681553.1"/>
    </source>
</evidence>
<sequence>MHCLILALFLSIQLFTNGCNCTDVNNIVKGKILFSNQDLIEKNDEIVHGKSSRVTILSRQGIFEFLKQNLPTENDMEKIAQLLEYLGPDELRHIDFLIYLIGQYQNVEPHLMKAIMEILVEDEKAFEDFMKNFG</sequence>
<keyword evidence="3" id="KW-1185">Reference proteome</keyword>
<dbReference type="Gene3D" id="1.10.620.20">
    <property type="entry name" value="Ribonucleotide Reductase, subunit A"/>
    <property type="match status" value="1"/>
</dbReference>
<reference evidence="2" key="1">
    <citation type="submission" date="2021-03" db="EMBL/GenBank/DDBJ databases">
        <title>Chromosome level genome of the anhydrobiotic midge Polypedilum vanderplanki.</title>
        <authorList>
            <person name="Yoshida Y."/>
            <person name="Kikawada T."/>
            <person name="Gusev O."/>
        </authorList>
    </citation>
    <scope>NUCLEOTIDE SEQUENCE</scope>
    <source>
        <strain evidence="2">NIAS01</strain>
        <tissue evidence="2">Whole body or cell culture</tissue>
    </source>
</reference>
<evidence type="ECO:0000256" key="1">
    <source>
        <dbReference type="SAM" id="SignalP"/>
    </source>
</evidence>
<evidence type="ECO:0000313" key="3">
    <source>
        <dbReference type="Proteomes" id="UP001107558"/>
    </source>
</evidence>
<dbReference type="InterPro" id="IPR009078">
    <property type="entry name" value="Ferritin-like_SF"/>
</dbReference>
<accession>A0A9J6CH78</accession>
<feature type="signal peptide" evidence="1">
    <location>
        <begin position="1"/>
        <end position="18"/>
    </location>
</feature>
<protein>
    <submittedName>
        <fullName evidence="2">Uncharacterized protein</fullName>
    </submittedName>
</protein>
<feature type="chain" id="PRO_5039899794" evidence="1">
    <location>
        <begin position="19"/>
        <end position="134"/>
    </location>
</feature>
<name>A0A9J6CH78_POLVA</name>
<dbReference type="SUPFAM" id="SSF47240">
    <property type="entry name" value="Ferritin-like"/>
    <property type="match status" value="1"/>
</dbReference>
<dbReference type="EMBL" id="JADBJN010000001">
    <property type="protein sequence ID" value="KAG5681553.1"/>
    <property type="molecule type" value="Genomic_DNA"/>
</dbReference>
<keyword evidence="1" id="KW-0732">Signal</keyword>
<dbReference type="Proteomes" id="UP001107558">
    <property type="component" value="Chromosome 1"/>
</dbReference>
<dbReference type="InterPro" id="IPR012348">
    <property type="entry name" value="RNR-like"/>
</dbReference>
<organism evidence="2 3">
    <name type="scientific">Polypedilum vanderplanki</name>
    <name type="common">Sleeping chironomid midge</name>
    <dbReference type="NCBI Taxonomy" id="319348"/>
    <lineage>
        <taxon>Eukaryota</taxon>
        <taxon>Metazoa</taxon>
        <taxon>Ecdysozoa</taxon>
        <taxon>Arthropoda</taxon>
        <taxon>Hexapoda</taxon>
        <taxon>Insecta</taxon>
        <taxon>Pterygota</taxon>
        <taxon>Neoptera</taxon>
        <taxon>Endopterygota</taxon>
        <taxon>Diptera</taxon>
        <taxon>Nematocera</taxon>
        <taxon>Chironomoidea</taxon>
        <taxon>Chironomidae</taxon>
        <taxon>Chironominae</taxon>
        <taxon>Polypedilum</taxon>
        <taxon>Polypedilum</taxon>
    </lineage>
</organism>
<comment type="caution">
    <text evidence="2">The sequence shown here is derived from an EMBL/GenBank/DDBJ whole genome shotgun (WGS) entry which is preliminary data.</text>
</comment>
<proteinExistence type="predicted"/>
<dbReference type="GO" id="GO:0016491">
    <property type="term" value="F:oxidoreductase activity"/>
    <property type="evidence" value="ECO:0007669"/>
    <property type="project" value="InterPro"/>
</dbReference>
<gene>
    <name evidence="2" type="ORF">PVAND_010973</name>
</gene>